<organism evidence="2 3">
    <name type="scientific">Pseudomonas fragi</name>
    <dbReference type="NCBI Taxonomy" id="296"/>
    <lineage>
        <taxon>Bacteria</taxon>
        <taxon>Pseudomonadati</taxon>
        <taxon>Pseudomonadota</taxon>
        <taxon>Gammaproteobacteria</taxon>
        <taxon>Pseudomonadales</taxon>
        <taxon>Pseudomonadaceae</taxon>
        <taxon>Pseudomonas</taxon>
    </lineage>
</organism>
<gene>
    <name evidence="2" type="ORF">I5R27_07060</name>
</gene>
<proteinExistence type="predicted"/>
<name>A0A9Q6VNZ8_PSEFR</name>
<sequence>MDGSQHVGSEGTITVRNPDGANDLVGLNRDTANANQHLDRPDEKAMQERIDVIQSSAQLSSSVINTVAKAKADSAAKLANEATTPEQKQAAVIALEDAKSWQIGGDKRLMADIASGLIAAGLGGGTGSTAVGVVANVSSSEIFKKIGNFATAQRDKSTDSAVKAAWDEGGAARILLHALAGAAIGLSSGSAQNGVLGAGASAALMPSIDQALAGSGMSKSERDAVASLIASGIGAAAGSGNGAGGAVVGGGTGFGVEAFNRQLHKQQEIPVLEKKADELDNTLGKPGSSARWIDLLMIAAGGSVDAADEARLNSLVLQSQGNDPESRRFMEELDVAKGIIDQLAAQKIPLKWNDGSQIVANGDKVFAFNATEKQFNDSTLFSSSISHGQGTVYDQWRQYGQDKTSEHSKEIGQLSSAESNVRAAAQRLSDLASKGILTVSPELDAAMLLMPAGKGAKAVVETVLEKIAAGKASAVVGAKDVVSKINVNDLRLTKTVENHLRDLNKAGDRVRPYGDSRALMQEIISAKPPLSDPRGVPGALR</sequence>
<accession>A0A9Q6VNZ8</accession>
<evidence type="ECO:0000256" key="1">
    <source>
        <dbReference type="SAM" id="MobiDB-lite"/>
    </source>
</evidence>
<reference evidence="2 3" key="1">
    <citation type="submission" date="2020-11" db="EMBL/GenBank/DDBJ databases">
        <title>The Complete Genome of Pseudomonas fragi A13BB.</title>
        <authorList>
            <person name="Awolope O.K."/>
            <person name="O'Driscoll N.H."/>
            <person name="Di Salvo A."/>
            <person name="Lamb A.J."/>
        </authorList>
    </citation>
    <scope>NUCLEOTIDE SEQUENCE [LARGE SCALE GENOMIC DNA]</scope>
    <source>
        <strain evidence="2 3">A13BB</strain>
    </source>
</reference>
<evidence type="ECO:0000313" key="3">
    <source>
        <dbReference type="Proteomes" id="UP000594467"/>
    </source>
</evidence>
<dbReference type="RefSeq" id="WP_196884077.1">
    <property type="nucleotide sequence ID" value="NZ_CP065202.1"/>
</dbReference>
<evidence type="ECO:0000313" key="2">
    <source>
        <dbReference type="EMBL" id="QPL32852.1"/>
    </source>
</evidence>
<dbReference type="EMBL" id="CP065202">
    <property type="protein sequence ID" value="QPL32852.1"/>
    <property type="molecule type" value="Genomic_DNA"/>
</dbReference>
<protein>
    <submittedName>
        <fullName evidence="2">Uncharacterized protein</fullName>
    </submittedName>
</protein>
<dbReference type="Proteomes" id="UP000594467">
    <property type="component" value="Chromosome"/>
</dbReference>
<feature type="region of interest" description="Disordered" evidence="1">
    <location>
        <begin position="1"/>
        <end position="27"/>
    </location>
</feature>
<dbReference type="AlphaFoldDB" id="A0A9Q6VNZ8"/>